<protein>
    <submittedName>
        <fullName evidence="2">Uncharacterized protein</fullName>
    </submittedName>
</protein>
<feature type="compositionally biased region" description="Basic and acidic residues" evidence="1">
    <location>
        <begin position="75"/>
        <end position="96"/>
    </location>
</feature>
<proteinExistence type="predicted"/>
<evidence type="ECO:0000313" key="2">
    <source>
        <dbReference type="EMBL" id="KAF4131728.1"/>
    </source>
</evidence>
<name>A0A8S9U0N2_PHYIN</name>
<dbReference type="Proteomes" id="UP000704712">
    <property type="component" value="Unassembled WGS sequence"/>
</dbReference>
<accession>A0A8S9U0N2</accession>
<feature type="region of interest" description="Disordered" evidence="1">
    <location>
        <begin position="62"/>
        <end position="96"/>
    </location>
</feature>
<comment type="caution">
    <text evidence="2">The sequence shown here is derived from an EMBL/GenBank/DDBJ whole genome shotgun (WGS) entry which is preliminary data.</text>
</comment>
<organism evidence="2 3">
    <name type="scientific">Phytophthora infestans</name>
    <name type="common">Potato late blight agent</name>
    <name type="synonym">Botrytis infestans</name>
    <dbReference type="NCBI Taxonomy" id="4787"/>
    <lineage>
        <taxon>Eukaryota</taxon>
        <taxon>Sar</taxon>
        <taxon>Stramenopiles</taxon>
        <taxon>Oomycota</taxon>
        <taxon>Peronosporomycetes</taxon>
        <taxon>Peronosporales</taxon>
        <taxon>Peronosporaceae</taxon>
        <taxon>Phytophthora</taxon>
    </lineage>
</organism>
<gene>
    <name evidence="2" type="ORF">GN958_ATG19076</name>
</gene>
<dbReference type="EMBL" id="JAACNO010002685">
    <property type="protein sequence ID" value="KAF4131728.1"/>
    <property type="molecule type" value="Genomic_DNA"/>
</dbReference>
<dbReference type="AlphaFoldDB" id="A0A8S9U0N2"/>
<evidence type="ECO:0000256" key="1">
    <source>
        <dbReference type="SAM" id="MobiDB-lite"/>
    </source>
</evidence>
<sequence>MVSFAGGLKRFVSTSISFAGSVSLAKSLPVRRSPCTYLAREVSFQCSAGTSVVDWRVCYQQPTNSDGQQAPRDPGLLKHDRKEIRRMQDKIDSAGS</sequence>
<reference evidence="2" key="1">
    <citation type="submission" date="2020-03" db="EMBL/GenBank/DDBJ databases">
        <title>Hybrid Assembly of Korean Phytophthora infestans isolates.</title>
        <authorList>
            <person name="Prokchorchik M."/>
            <person name="Lee Y."/>
            <person name="Seo J."/>
            <person name="Cho J.-H."/>
            <person name="Park Y.-E."/>
            <person name="Jang D.-C."/>
            <person name="Im J.-S."/>
            <person name="Choi J.-G."/>
            <person name="Park H.-J."/>
            <person name="Lee G.-B."/>
            <person name="Lee Y.-G."/>
            <person name="Hong S.-Y."/>
            <person name="Cho K."/>
            <person name="Sohn K.H."/>
        </authorList>
    </citation>
    <scope>NUCLEOTIDE SEQUENCE</scope>
    <source>
        <strain evidence="2">KR_2_A2</strain>
    </source>
</reference>
<evidence type="ECO:0000313" key="3">
    <source>
        <dbReference type="Proteomes" id="UP000704712"/>
    </source>
</evidence>